<dbReference type="InterPro" id="IPR011438">
    <property type="entry name" value="DUF1541"/>
</dbReference>
<accession>A0A1I3Q809</accession>
<feature type="domain" description="DUF1541" evidence="3">
    <location>
        <begin position="150"/>
        <end position="199"/>
    </location>
</feature>
<dbReference type="AlphaFoldDB" id="A0A1I3Q809"/>
<proteinExistence type="predicted"/>
<dbReference type="OrthoDB" id="1701949at2"/>
<reference evidence="5" key="1">
    <citation type="submission" date="2016-10" db="EMBL/GenBank/DDBJ databases">
        <authorList>
            <person name="Varghese N."/>
            <person name="Submissions S."/>
        </authorList>
    </citation>
    <scope>NUCLEOTIDE SEQUENCE [LARGE SCALE GENOMIC DNA]</scope>
    <source>
        <strain evidence="5">CGMCC 1.3704</strain>
    </source>
</reference>
<gene>
    <name evidence="4" type="ORF">SAMN04487936_101566</name>
</gene>
<dbReference type="Proteomes" id="UP000183557">
    <property type="component" value="Unassembled WGS sequence"/>
</dbReference>
<evidence type="ECO:0000259" key="3">
    <source>
        <dbReference type="Pfam" id="PF07563"/>
    </source>
</evidence>
<organism evidence="4 5">
    <name type="scientific">Halobacillus dabanensis</name>
    <dbReference type="NCBI Taxonomy" id="240302"/>
    <lineage>
        <taxon>Bacteria</taxon>
        <taxon>Bacillati</taxon>
        <taxon>Bacillota</taxon>
        <taxon>Bacilli</taxon>
        <taxon>Bacillales</taxon>
        <taxon>Bacillaceae</taxon>
        <taxon>Halobacillus</taxon>
    </lineage>
</organism>
<dbReference type="PROSITE" id="PS51257">
    <property type="entry name" value="PROKAR_LIPOPROTEIN"/>
    <property type="match status" value="1"/>
</dbReference>
<feature type="compositionally biased region" description="Low complexity" evidence="1">
    <location>
        <begin position="27"/>
        <end position="40"/>
    </location>
</feature>
<name>A0A1I3Q809_HALDA</name>
<feature type="region of interest" description="Disordered" evidence="1">
    <location>
        <begin position="27"/>
        <end position="80"/>
    </location>
</feature>
<feature type="signal peptide" evidence="2">
    <location>
        <begin position="1"/>
        <end position="24"/>
    </location>
</feature>
<keyword evidence="2" id="KW-0732">Signal</keyword>
<feature type="domain" description="DUF1541" evidence="3">
    <location>
        <begin position="84"/>
        <end position="135"/>
    </location>
</feature>
<dbReference type="Gene3D" id="2.30.30.1210">
    <property type="entry name" value="Domain of unknown function DUF1541"/>
    <property type="match status" value="1"/>
</dbReference>
<protein>
    <recommendedName>
        <fullName evidence="3">DUF1541 domain-containing protein</fullName>
    </recommendedName>
</protein>
<dbReference type="Pfam" id="PF07563">
    <property type="entry name" value="DUF1541"/>
    <property type="match status" value="2"/>
</dbReference>
<evidence type="ECO:0000256" key="2">
    <source>
        <dbReference type="SAM" id="SignalP"/>
    </source>
</evidence>
<evidence type="ECO:0000313" key="4">
    <source>
        <dbReference type="EMBL" id="SFJ29501.1"/>
    </source>
</evidence>
<sequence length="205" mass="22554">MEKKKLLLLGVTLLVFTVFITACSNNEGVTNTEENTGSNEETNEDMNNENPDSEEEMDHSDMNHSSSGEVPKGLEEADDPTYEVGDTATITEGHMSGMEGAEAAIKGAYHTIAYVVSYTPVNGGERVTDHKWVIHEEIKEAGEEPFEPDDKITLDASHMEGMNGATATIESAEETTVYMVDFENMDNGNKIENHKWVTESELSVE</sequence>
<feature type="compositionally biased region" description="Acidic residues" evidence="1">
    <location>
        <begin position="41"/>
        <end position="58"/>
    </location>
</feature>
<feature type="chain" id="PRO_5010249525" description="DUF1541 domain-containing protein" evidence="2">
    <location>
        <begin position="25"/>
        <end position="205"/>
    </location>
</feature>
<keyword evidence="5" id="KW-1185">Reference proteome</keyword>
<dbReference type="RefSeq" id="WP_075034998.1">
    <property type="nucleotide sequence ID" value="NZ_FOSB01000001.1"/>
</dbReference>
<evidence type="ECO:0000256" key="1">
    <source>
        <dbReference type="SAM" id="MobiDB-lite"/>
    </source>
</evidence>
<dbReference type="EMBL" id="FOSB01000001">
    <property type="protein sequence ID" value="SFJ29501.1"/>
    <property type="molecule type" value="Genomic_DNA"/>
</dbReference>
<evidence type="ECO:0000313" key="5">
    <source>
        <dbReference type="Proteomes" id="UP000183557"/>
    </source>
</evidence>